<dbReference type="InterPro" id="IPR041994">
    <property type="entry name" value="GPKOW_KOW2"/>
</dbReference>
<feature type="region of interest" description="Disordered" evidence="6">
    <location>
        <begin position="499"/>
        <end position="579"/>
    </location>
</feature>
<comment type="subcellular location">
    <subcellularLocation>
        <location evidence="1 5">Nucleus</location>
    </subcellularLocation>
</comment>
<dbReference type="PANTHER" id="PTHR15818">
    <property type="entry name" value="G PATCH AND KOW-CONTAINING"/>
    <property type="match status" value="1"/>
</dbReference>
<dbReference type="PROSITE" id="PS50174">
    <property type="entry name" value="G_PATCH"/>
    <property type="match status" value="2"/>
</dbReference>
<feature type="domain" description="G-patch" evidence="7">
    <location>
        <begin position="364"/>
        <end position="410"/>
    </location>
</feature>
<dbReference type="InterPro" id="IPR005824">
    <property type="entry name" value="KOW"/>
</dbReference>
<dbReference type="InterPro" id="IPR000467">
    <property type="entry name" value="G_patch_dom"/>
</dbReference>
<comment type="similarity">
    <text evidence="2 5">Belongs to the MOS2 family.</text>
</comment>
<evidence type="ECO:0000256" key="4">
    <source>
        <dbReference type="ARBA" id="ARBA00023242"/>
    </source>
</evidence>
<keyword evidence="4 5" id="KW-0539">Nucleus</keyword>
<sequence length="696" mass="78800">MKVWIRATGIPRFNAARADAILFTVPVSVQVTVTVTVPVSVQVTVPVSVPVTVPFSVPVTVQNTVSVRVLVTVTGHSLVRRTGYNPVHSPESQKQQEQWKNGPKCDPNLAIPLLMQNQVPQGFEDGHHLKVDLRPESSSEADYEQVPVEAYGLAMLKGMGWKQGEGIGRTFKQSSNETTLPSILANNLNEAPNMASPEPQRNRGDNMELLKKSDGETKTGPISFGFSKKINKVKAEKSEERDFLTGVEGKELKSTKPVEKPKELIIPLIQKNRWYRHEGVKQEDGKEASSEQQDSVESQAIKEIIEESQKQQEQWKNGPKCDPNLAIPLLMQNQVPQGFEDGDHLKVDIRPESSSEADYEQVPVEAYGLAMLKGMGWKQGEGIGRTFKQDIKPIEHQLRPKGLGLGADRAAIKDLEPSGPRRPPKPGEVREKDDEGLVLGPGGCVYVQTGAHKDLYGMIEGVDTDNARVVVKLAIGGKSVTISQHSLRLVPRKEYDKYSKDLSRLSKAHKDKEKEREKEQQKREEKANGKDERQRERQTEREKERESDKERDQRKRKHNYTDTDRDKPPPMKESRTSAPSWLQRDLRVRFIDKSFKGGKYYNYKMTIEDVLTPHLCVCRTDEGRLLDDVKQTMLETIVPKSDTDSVMVVLGEHRGQMGRILKRDKDKFRAMVQLERYEEKLFTLDYDSICHYMGDH</sequence>
<keyword evidence="5" id="KW-0507">mRNA processing</keyword>
<dbReference type="CDD" id="cd13153">
    <property type="entry name" value="KOW_GPKOW_B"/>
    <property type="match status" value="1"/>
</dbReference>
<dbReference type="InterPro" id="IPR014722">
    <property type="entry name" value="Rib_uL2_dom2"/>
</dbReference>
<organism evidence="8 9">
    <name type="scientific">Silurus meridionalis</name>
    <name type="common">Southern catfish</name>
    <name type="synonym">Silurus soldatovi meridionalis</name>
    <dbReference type="NCBI Taxonomy" id="175797"/>
    <lineage>
        <taxon>Eukaryota</taxon>
        <taxon>Metazoa</taxon>
        <taxon>Chordata</taxon>
        <taxon>Craniata</taxon>
        <taxon>Vertebrata</taxon>
        <taxon>Euteleostomi</taxon>
        <taxon>Actinopterygii</taxon>
        <taxon>Neopterygii</taxon>
        <taxon>Teleostei</taxon>
        <taxon>Ostariophysi</taxon>
        <taxon>Siluriformes</taxon>
        <taxon>Siluridae</taxon>
        <taxon>Silurus</taxon>
    </lineage>
</organism>
<dbReference type="InterPro" id="IPR026822">
    <property type="entry name" value="Spp2/MOS2_G-patch"/>
</dbReference>
<reference evidence="8" key="1">
    <citation type="submission" date="2020-08" db="EMBL/GenBank/DDBJ databases">
        <title>Chromosome-level assembly of Southern catfish (Silurus meridionalis) provides insights into visual adaptation to the nocturnal and benthic lifestyles.</title>
        <authorList>
            <person name="Zhang Y."/>
            <person name="Wang D."/>
            <person name="Peng Z."/>
        </authorList>
    </citation>
    <scope>NUCLEOTIDE SEQUENCE</scope>
    <source>
        <strain evidence="8">SWU-2019-XX</strain>
        <tissue evidence="8">Muscle</tissue>
    </source>
</reference>
<protein>
    <recommendedName>
        <fullName evidence="5">G-patch domain and KOW motifs-containing protein</fullName>
    </recommendedName>
</protein>
<evidence type="ECO:0000256" key="3">
    <source>
        <dbReference type="ARBA" id="ARBA00022737"/>
    </source>
</evidence>
<proteinExistence type="inferred from homology"/>
<dbReference type="Proteomes" id="UP000606274">
    <property type="component" value="Unassembled WGS sequence"/>
</dbReference>
<evidence type="ECO:0000256" key="1">
    <source>
        <dbReference type="ARBA" id="ARBA00004123"/>
    </source>
</evidence>
<gene>
    <name evidence="8" type="ORF">HF521_006734</name>
</gene>
<dbReference type="AlphaFoldDB" id="A0A8T0APM0"/>
<keyword evidence="5" id="KW-0508">mRNA splicing</keyword>
<dbReference type="SMART" id="SM00739">
    <property type="entry name" value="KOW"/>
    <property type="match status" value="2"/>
</dbReference>
<dbReference type="GO" id="GO:0005681">
    <property type="term" value="C:spliceosomal complex"/>
    <property type="evidence" value="ECO:0007669"/>
    <property type="project" value="TreeGrafter"/>
</dbReference>
<dbReference type="Gene3D" id="2.30.30.30">
    <property type="match status" value="1"/>
</dbReference>
<dbReference type="GO" id="GO:0000398">
    <property type="term" value="P:mRNA splicing, via spliceosome"/>
    <property type="evidence" value="ECO:0007669"/>
    <property type="project" value="UniProtKB-UniRule"/>
</dbReference>
<feature type="region of interest" description="Disordered" evidence="6">
    <location>
        <begin position="82"/>
        <end position="103"/>
    </location>
</feature>
<keyword evidence="3" id="KW-0677">Repeat</keyword>
<evidence type="ECO:0000256" key="5">
    <source>
        <dbReference type="RuleBase" id="RU369096"/>
    </source>
</evidence>
<feature type="compositionally biased region" description="Basic and acidic residues" evidence="6">
    <location>
        <begin position="425"/>
        <end position="435"/>
    </location>
</feature>
<dbReference type="PANTHER" id="PTHR15818:SF2">
    <property type="entry name" value="G-PATCH DOMAIN AND KOW MOTIFS-CONTAINING PROTEIN"/>
    <property type="match status" value="1"/>
</dbReference>
<comment type="function">
    <text evidence="5">RNA-binding protein involved in pre-mRNA splicing.</text>
</comment>
<dbReference type="InterPro" id="IPR041993">
    <property type="entry name" value="GPKOW_KOW1"/>
</dbReference>
<dbReference type="SMART" id="SM00443">
    <property type="entry name" value="G_patch"/>
    <property type="match status" value="2"/>
</dbReference>
<dbReference type="Gene3D" id="2.30.30.140">
    <property type="match status" value="1"/>
</dbReference>
<feature type="domain" description="G-patch" evidence="7">
    <location>
        <begin position="148"/>
        <end position="169"/>
    </location>
</feature>
<feature type="compositionally biased region" description="Basic and acidic residues" evidence="6">
    <location>
        <begin position="499"/>
        <end position="575"/>
    </location>
</feature>
<accession>A0A8T0APM0</accession>
<evidence type="ECO:0000256" key="6">
    <source>
        <dbReference type="SAM" id="MobiDB-lite"/>
    </source>
</evidence>
<keyword evidence="9" id="KW-1185">Reference proteome</keyword>
<comment type="caution">
    <text evidence="8">The sequence shown here is derived from an EMBL/GenBank/DDBJ whole genome shotgun (WGS) entry which is preliminary data.</text>
</comment>
<feature type="region of interest" description="Disordered" evidence="6">
    <location>
        <begin position="411"/>
        <end position="436"/>
    </location>
</feature>
<dbReference type="Pfam" id="PF25088">
    <property type="entry name" value="GPKOW_C"/>
    <property type="match status" value="1"/>
</dbReference>
<evidence type="ECO:0000313" key="9">
    <source>
        <dbReference type="Proteomes" id="UP000606274"/>
    </source>
</evidence>
<dbReference type="Pfam" id="PF12656">
    <property type="entry name" value="G-patch_2"/>
    <property type="match status" value="2"/>
</dbReference>
<evidence type="ECO:0000256" key="2">
    <source>
        <dbReference type="ARBA" id="ARBA00010966"/>
    </source>
</evidence>
<dbReference type="GO" id="GO:0003676">
    <property type="term" value="F:nucleic acid binding"/>
    <property type="evidence" value="ECO:0007669"/>
    <property type="project" value="InterPro"/>
</dbReference>
<dbReference type="EMBL" id="JABFDY010000017">
    <property type="protein sequence ID" value="KAF7695011.1"/>
    <property type="molecule type" value="Genomic_DNA"/>
</dbReference>
<name>A0A8T0APM0_SILME</name>
<feature type="compositionally biased region" description="Polar residues" evidence="6">
    <location>
        <begin position="90"/>
        <end position="99"/>
    </location>
</feature>
<dbReference type="CDD" id="cd13152">
    <property type="entry name" value="KOW_GPKOW_A"/>
    <property type="match status" value="1"/>
</dbReference>
<evidence type="ECO:0000313" key="8">
    <source>
        <dbReference type="EMBL" id="KAF7695011.1"/>
    </source>
</evidence>
<evidence type="ECO:0000259" key="7">
    <source>
        <dbReference type="PROSITE" id="PS50174"/>
    </source>
</evidence>
<dbReference type="InterPro" id="IPR045166">
    <property type="entry name" value="Spp2-like"/>
</dbReference>